<sequence length="193" mass="19874">VPLAPCQPLTPPPRSSRSPWPMTRTRATSPTLPAPSRRHPTGLASSPLSPPASPPHLLRSTSPRTRPSPSAPSSPAPARACTGSASSSPRRAASPPPAPRGLRRPRPRPCECPCSGCAPTGRPQRPPLGRRLPPAGSASAHAPAGSASAFQQQGRGESTAACTEGGENCKSLGAHHHGFLVVRVPPSRSLLEL</sequence>
<accession>A0A453DVA8</accession>
<protein>
    <submittedName>
        <fullName evidence="2">Uncharacterized protein</fullName>
    </submittedName>
</protein>
<feature type="compositionally biased region" description="Low complexity" evidence="1">
    <location>
        <begin position="116"/>
        <end position="149"/>
    </location>
</feature>
<evidence type="ECO:0000256" key="1">
    <source>
        <dbReference type="SAM" id="MobiDB-lite"/>
    </source>
</evidence>
<name>A0A453DVA8_AEGTS</name>
<feature type="region of interest" description="Disordered" evidence="1">
    <location>
        <begin position="1"/>
        <end position="168"/>
    </location>
</feature>
<reference evidence="2" key="3">
    <citation type="journal article" date="2017" name="Nature">
        <title>Genome sequence of the progenitor of the wheat D genome Aegilops tauschii.</title>
        <authorList>
            <person name="Luo M.C."/>
            <person name="Gu Y.Q."/>
            <person name="Puiu D."/>
            <person name="Wang H."/>
            <person name="Twardziok S.O."/>
            <person name="Deal K.R."/>
            <person name="Huo N."/>
            <person name="Zhu T."/>
            <person name="Wang L."/>
            <person name="Wang Y."/>
            <person name="McGuire P.E."/>
            <person name="Liu S."/>
            <person name="Long H."/>
            <person name="Ramasamy R.K."/>
            <person name="Rodriguez J.C."/>
            <person name="Van S.L."/>
            <person name="Yuan L."/>
            <person name="Wang Z."/>
            <person name="Xia Z."/>
            <person name="Xiao L."/>
            <person name="Anderson O.D."/>
            <person name="Ouyang S."/>
            <person name="Liang Y."/>
            <person name="Zimin A.V."/>
            <person name="Pertea G."/>
            <person name="Qi P."/>
            <person name="Bennetzen J.L."/>
            <person name="Dai X."/>
            <person name="Dawson M.W."/>
            <person name="Muller H.G."/>
            <person name="Kugler K."/>
            <person name="Rivarola-Duarte L."/>
            <person name="Spannagl M."/>
            <person name="Mayer K.F.X."/>
            <person name="Lu F.H."/>
            <person name="Bevan M.W."/>
            <person name="Leroy P."/>
            <person name="Li P."/>
            <person name="You F.M."/>
            <person name="Sun Q."/>
            <person name="Liu Z."/>
            <person name="Lyons E."/>
            <person name="Wicker T."/>
            <person name="Salzberg S.L."/>
            <person name="Devos K.M."/>
            <person name="Dvorak J."/>
        </authorList>
    </citation>
    <scope>NUCLEOTIDE SEQUENCE [LARGE SCALE GENOMIC DNA]</scope>
    <source>
        <strain evidence="2">cv. AL8/78</strain>
    </source>
</reference>
<feature type="compositionally biased region" description="Low complexity" evidence="1">
    <location>
        <begin position="55"/>
        <end position="68"/>
    </location>
</feature>
<dbReference type="AlphaFoldDB" id="A0A453DVA8"/>
<reference evidence="2" key="4">
    <citation type="submission" date="2019-03" db="UniProtKB">
        <authorList>
            <consortium name="EnsemblPlants"/>
        </authorList>
    </citation>
    <scope>IDENTIFICATION</scope>
</reference>
<evidence type="ECO:0000313" key="2">
    <source>
        <dbReference type="EnsemblPlants" id="AET3Gv20115600.27"/>
    </source>
</evidence>
<dbReference type="Proteomes" id="UP000015105">
    <property type="component" value="Chromosome 3D"/>
</dbReference>
<organism evidence="2 3">
    <name type="scientific">Aegilops tauschii subsp. strangulata</name>
    <name type="common">Goatgrass</name>
    <dbReference type="NCBI Taxonomy" id="200361"/>
    <lineage>
        <taxon>Eukaryota</taxon>
        <taxon>Viridiplantae</taxon>
        <taxon>Streptophyta</taxon>
        <taxon>Embryophyta</taxon>
        <taxon>Tracheophyta</taxon>
        <taxon>Spermatophyta</taxon>
        <taxon>Magnoliopsida</taxon>
        <taxon>Liliopsida</taxon>
        <taxon>Poales</taxon>
        <taxon>Poaceae</taxon>
        <taxon>BOP clade</taxon>
        <taxon>Pooideae</taxon>
        <taxon>Triticodae</taxon>
        <taxon>Triticeae</taxon>
        <taxon>Triticinae</taxon>
        <taxon>Aegilops</taxon>
    </lineage>
</organism>
<reference evidence="3" key="1">
    <citation type="journal article" date="2014" name="Science">
        <title>Ancient hybridizations among the ancestral genomes of bread wheat.</title>
        <authorList>
            <consortium name="International Wheat Genome Sequencing Consortium,"/>
            <person name="Marcussen T."/>
            <person name="Sandve S.R."/>
            <person name="Heier L."/>
            <person name="Spannagl M."/>
            <person name="Pfeifer M."/>
            <person name="Jakobsen K.S."/>
            <person name="Wulff B.B."/>
            <person name="Steuernagel B."/>
            <person name="Mayer K.F."/>
            <person name="Olsen O.A."/>
        </authorList>
    </citation>
    <scope>NUCLEOTIDE SEQUENCE [LARGE SCALE GENOMIC DNA]</scope>
    <source>
        <strain evidence="3">cv. AL8/78</strain>
    </source>
</reference>
<proteinExistence type="predicted"/>
<reference evidence="3" key="2">
    <citation type="journal article" date="2017" name="Nat. Plants">
        <title>The Aegilops tauschii genome reveals multiple impacts of transposons.</title>
        <authorList>
            <person name="Zhao G."/>
            <person name="Zou C."/>
            <person name="Li K."/>
            <person name="Wang K."/>
            <person name="Li T."/>
            <person name="Gao L."/>
            <person name="Zhang X."/>
            <person name="Wang H."/>
            <person name="Yang Z."/>
            <person name="Liu X."/>
            <person name="Jiang W."/>
            <person name="Mao L."/>
            <person name="Kong X."/>
            <person name="Jiao Y."/>
            <person name="Jia J."/>
        </authorList>
    </citation>
    <scope>NUCLEOTIDE SEQUENCE [LARGE SCALE GENOMIC DNA]</scope>
    <source>
        <strain evidence="3">cv. AL8/78</strain>
    </source>
</reference>
<reference evidence="2" key="5">
    <citation type="journal article" date="2021" name="G3 (Bethesda)">
        <title>Aegilops tauschii genome assembly Aet v5.0 features greater sequence contiguity and improved annotation.</title>
        <authorList>
            <person name="Wang L."/>
            <person name="Zhu T."/>
            <person name="Rodriguez J.C."/>
            <person name="Deal K.R."/>
            <person name="Dubcovsky J."/>
            <person name="McGuire P.E."/>
            <person name="Lux T."/>
            <person name="Spannagl M."/>
            <person name="Mayer K.F.X."/>
            <person name="Baldrich P."/>
            <person name="Meyers B.C."/>
            <person name="Huo N."/>
            <person name="Gu Y.Q."/>
            <person name="Zhou H."/>
            <person name="Devos K.M."/>
            <person name="Bennetzen J.L."/>
            <person name="Unver T."/>
            <person name="Budak H."/>
            <person name="Gulick P.J."/>
            <person name="Galiba G."/>
            <person name="Kalapos B."/>
            <person name="Nelson D.R."/>
            <person name="Li P."/>
            <person name="You F.M."/>
            <person name="Luo M.C."/>
            <person name="Dvorak J."/>
        </authorList>
    </citation>
    <scope>NUCLEOTIDE SEQUENCE [LARGE SCALE GENOMIC DNA]</scope>
    <source>
        <strain evidence="2">cv. AL8/78</strain>
    </source>
</reference>
<dbReference type="EnsemblPlants" id="AET3Gv20115600.27">
    <property type="protein sequence ID" value="AET3Gv20115600.27"/>
    <property type="gene ID" value="AET3Gv20115600"/>
</dbReference>
<feature type="compositionally biased region" description="Low complexity" evidence="1">
    <location>
        <begin position="15"/>
        <end position="26"/>
    </location>
</feature>
<feature type="compositionally biased region" description="Low complexity" evidence="1">
    <location>
        <begin position="76"/>
        <end position="93"/>
    </location>
</feature>
<keyword evidence="3" id="KW-1185">Reference proteome</keyword>
<dbReference type="Gramene" id="AET3Gv20115600.27">
    <property type="protein sequence ID" value="AET3Gv20115600.27"/>
    <property type="gene ID" value="AET3Gv20115600"/>
</dbReference>
<evidence type="ECO:0000313" key="3">
    <source>
        <dbReference type="Proteomes" id="UP000015105"/>
    </source>
</evidence>